<feature type="transmembrane region" description="Helical" evidence="5">
    <location>
        <begin position="303"/>
        <end position="325"/>
    </location>
</feature>
<feature type="domain" description="Chaplin" evidence="6">
    <location>
        <begin position="14"/>
        <end position="54"/>
    </location>
</feature>
<feature type="compositionally biased region" description="Gly residues" evidence="4">
    <location>
        <begin position="172"/>
        <end position="185"/>
    </location>
</feature>
<dbReference type="Proteomes" id="UP001500908">
    <property type="component" value="Unassembled WGS sequence"/>
</dbReference>
<organism evidence="7 8">
    <name type="scientific">Salinactinospora qingdaonensis</name>
    <dbReference type="NCBI Taxonomy" id="702744"/>
    <lineage>
        <taxon>Bacteria</taxon>
        <taxon>Bacillati</taxon>
        <taxon>Actinomycetota</taxon>
        <taxon>Actinomycetes</taxon>
        <taxon>Streptosporangiales</taxon>
        <taxon>Nocardiopsidaceae</taxon>
        <taxon>Salinactinospora</taxon>
    </lineage>
</organism>
<feature type="domain" description="Chaplin" evidence="6">
    <location>
        <begin position="70"/>
        <end position="110"/>
    </location>
</feature>
<evidence type="ECO:0000256" key="1">
    <source>
        <dbReference type="ARBA" id="ARBA00022512"/>
    </source>
</evidence>
<name>A0ABP7F3Y7_9ACTN</name>
<keyword evidence="5" id="KW-0472">Membrane</keyword>
<gene>
    <name evidence="7" type="ORF">GCM10022402_09610</name>
</gene>
<evidence type="ECO:0000256" key="4">
    <source>
        <dbReference type="SAM" id="MobiDB-lite"/>
    </source>
</evidence>
<dbReference type="InterPro" id="IPR005528">
    <property type="entry name" value="ChpA-H"/>
</dbReference>
<feature type="compositionally biased region" description="Acidic residues" evidence="4">
    <location>
        <begin position="270"/>
        <end position="280"/>
    </location>
</feature>
<dbReference type="EMBL" id="BAABDD010000003">
    <property type="protein sequence ID" value="GAA3731028.1"/>
    <property type="molecule type" value="Genomic_DNA"/>
</dbReference>
<feature type="region of interest" description="Disordered" evidence="4">
    <location>
        <begin position="167"/>
        <end position="189"/>
    </location>
</feature>
<feature type="compositionally biased region" description="Acidic residues" evidence="4">
    <location>
        <begin position="222"/>
        <end position="248"/>
    </location>
</feature>
<reference evidence="8" key="1">
    <citation type="journal article" date="2019" name="Int. J. Syst. Evol. Microbiol.">
        <title>The Global Catalogue of Microorganisms (GCM) 10K type strain sequencing project: providing services to taxonomists for standard genome sequencing and annotation.</title>
        <authorList>
            <consortium name="The Broad Institute Genomics Platform"/>
            <consortium name="The Broad Institute Genome Sequencing Center for Infectious Disease"/>
            <person name="Wu L."/>
            <person name="Ma J."/>
        </authorList>
    </citation>
    <scope>NUCLEOTIDE SEQUENCE [LARGE SCALE GENOMIC DNA]</scope>
    <source>
        <strain evidence="8">JCM 17137</strain>
    </source>
</reference>
<comment type="caution">
    <text evidence="7">The sequence shown here is derived from an EMBL/GenBank/DDBJ whole genome shotgun (WGS) entry which is preliminary data.</text>
</comment>
<dbReference type="PROSITE" id="PS51884">
    <property type="entry name" value="CHAPLIN"/>
    <property type="match status" value="4"/>
</dbReference>
<evidence type="ECO:0000313" key="8">
    <source>
        <dbReference type="Proteomes" id="UP001500908"/>
    </source>
</evidence>
<proteinExistence type="predicted"/>
<keyword evidence="1" id="KW-0964">Secreted</keyword>
<keyword evidence="3" id="KW-0034">Amyloid</keyword>
<evidence type="ECO:0000259" key="6">
    <source>
        <dbReference type="PROSITE" id="PS51884"/>
    </source>
</evidence>
<keyword evidence="5" id="KW-0812">Transmembrane</keyword>
<evidence type="ECO:0000256" key="5">
    <source>
        <dbReference type="SAM" id="Phobius"/>
    </source>
</evidence>
<evidence type="ECO:0000256" key="2">
    <source>
        <dbReference type="ARBA" id="ARBA00022889"/>
    </source>
</evidence>
<keyword evidence="8" id="KW-1185">Reference proteome</keyword>
<sequence length="340" mass="33439">MAPAAFADQETDGSGGVASGNQVNVPVDIVADLCGNSLAVLGISNAECTKVAKILYANSDKSGGQETDGSGGIASGNQINIPIDIALDLCGNSAAVGGLSNAKCTKVVKKIAESEENSQETDGSGGVASGNQINIPIDIALDLCGNSLSILGVSNAECTKVIKALQENPDNEGGGQETDGSGGVASGNQVDIPVDAATEICGNAVSVLGTSNSECLEQISYEEPEDGDDSNDDGGEGDDGGNEGEEPEGEKSPSPQPSDDGTDEQKNEDGDSEGEGDDSESPSPTPVADESTTEGGGLPVTGAALGGLVAAGVAALGGGGAAMYFSRKKRAAAASPSAEA</sequence>
<evidence type="ECO:0000256" key="3">
    <source>
        <dbReference type="ARBA" id="ARBA00023087"/>
    </source>
</evidence>
<dbReference type="Pfam" id="PF03777">
    <property type="entry name" value="ChpA-C"/>
    <property type="match status" value="4"/>
</dbReference>
<evidence type="ECO:0000313" key="7">
    <source>
        <dbReference type="EMBL" id="GAA3731028.1"/>
    </source>
</evidence>
<keyword evidence="2" id="KW-0130">Cell adhesion</keyword>
<feature type="domain" description="Chaplin" evidence="6">
    <location>
        <begin position="124"/>
        <end position="164"/>
    </location>
</feature>
<keyword evidence="1" id="KW-0134">Cell wall</keyword>
<feature type="domain" description="Chaplin" evidence="6">
    <location>
        <begin position="181"/>
        <end position="221"/>
    </location>
</feature>
<feature type="region of interest" description="Disordered" evidence="4">
    <location>
        <begin position="222"/>
        <end position="303"/>
    </location>
</feature>
<protein>
    <recommendedName>
        <fullName evidence="6">Chaplin domain-containing protein</fullName>
    </recommendedName>
</protein>
<accession>A0ABP7F3Y7</accession>
<keyword evidence="5" id="KW-1133">Transmembrane helix</keyword>